<dbReference type="InterPro" id="IPR058594">
    <property type="entry name" value="PB1-like_dom_pln"/>
</dbReference>
<dbReference type="AlphaFoldDB" id="A0AAU9NAQ2"/>
<reference evidence="3 4" key="1">
    <citation type="submission" date="2022-01" db="EMBL/GenBank/DDBJ databases">
        <authorList>
            <person name="Xiong W."/>
            <person name="Schranz E."/>
        </authorList>
    </citation>
    <scope>NUCLEOTIDE SEQUENCE [LARGE SCALE GENOMIC DNA]</scope>
</reference>
<feature type="domain" description="PB1-like" evidence="2">
    <location>
        <begin position="6"/>
        <end position="101"/>
    </location>
</feature>
<dbReference type="Pfam" id="PF26130">
    <property type="entry name" value="PB1-like"/>
    <property type="match status" value="1"/>
</dbReference>
<dbReference type="EMBL" id="CAKMRJ010004445">
    <property type="protein sequence ID" value="CAH1435371.1"/>
    <property type="molecule type" value="Genomic_DNA"/>
</dbReference>
<protein>
    <recommendedName>
        <fullName evidence="2">PB1-like domain-containing protein</fullName>
    </recommendedName>
</protein>
<dbReference type="Proteomes" id="UP001157418">
    <property type="component" value="Unassembled WGS sequence"/>
</dbReference>
<accession>A0AAU9NAQ2</accession>
<dbReference type="Gene3D" id="3.30.200.20">
    <property type="entry name" value="Phosphorylase Kinase, domain 1"/>
    <property type="match status" value="1"/>
</dbReference>
<gene>
    <name evidence="3" type="ORF">LVIROSA_LOCUS21822</name>
</gene>
<evidence type="ECO:0000313" key="4">
    <source>
        <dbReference type="Proteomes" id="UP001157418"/>
    </source>
</evidence>
<feature type="region of interest" description="Disordered" evidence="1">
    <location>
        <begin position="105"/>
        <end position="166"/>
    </location>
</feature>
<dbReference type="InterPro" id="IPR050823">
    <property type="entry name" value="Plant_Ser_Thr_Prot_Kinase"/>
</dbReference>
<dbReference type="InterPro" id="IPR011009">
    <property type="entry name" value="Kinase-like_dom_sf"/>
</dbReference>
<name>A0AAU9NAQ2_9ASTR</name>
<evidence type="ECO:0000256" key="1">
    <source>
        <dbReference type="SAM" id="MobiDB-lite"/>
    </source>
</evidence>
<keyword evidence="4" id="KW-1185">Reference proteome</keyword>
<evidence type="ECO:0000313" key="3">
    <source>
        <dbReference type="EMBL" id="CAH1435371.1"/>
    </source>
</evidence>
<dbReference type="SUPFAM" id="SSF56112">
    <property type="entry name" value="Protein kinase-like (PK-like)"/>
    <property type="match status" value="1"/>
</dbReference>
<dbReference type="PANTHER" id="PTHR45621">
    <property type="entry name" value="OS01G0588500 PROTEIN-RELATED"/>
    <property type="match status" value="1"/>
</dbReference>
<organism evidence="3 4">
    <name type="scientific">Lactuca virosa</name>
    <dbReference type="NCBI Taxonomy" id="75947"/>
    <lineage>
        <taxon>Eukaryota</taxon>
        <taxon>Viridiplantae</taxon>
        <taxon>Streptophyta</taxon>
        <taxon>Embryophyta</taxon>
        <taxon>Tracheophyta</taxon>
        <taxon>Spermatophyta</taxon>
        <taxon>Magnoliopsida</taxon>
        <taxon>eudicotyledons</taxon>
        <taxon>Gunneridae</taxon>
        <taxon>Pentapetalae</taxon>
        <taxon>asterids</taxon>
        <taxon>campanulids</taxon>
        <taxon>Asterales</taxon>
        <taxon>Asteraceae</taxon>
        <taxon>Cichorioideae</taxon>
        <taxon>Cichorieae</taxon>
        <taxon>Lactucinae</taxon>
        <taxon>Lactuca</taxon>
    </lineage>
</organism>
<evidence type="ECO:0000259" key="2">
    <source>
        <dbReference type="Pfam" id="PF26130"/>
    </source>
</evidence>
<feature type="compositionally biased region" description="Acidic residues" evidence="1">
    <location>
        <begin position="106"/>
        <end position="130"/>
    </location>
</feature>
<comment type="caution">
    <text evidence="3">The sequence shown here is derived from an EMBL/GenBank/DDBJ whole genome shotgun (WGS) entry which is preliminary data.</text>
</comment>
<sequence length="317" mass="36155">MDPVFIQVDVHFQGIFAKYHIRYTGGITQRMSDIDFAGMDCVWCYEFMERFTGEKCAKLYYCQPDINFPKGLTLISNELDYADFIAIAYECGVILPMYIDHFGHLDDEDENEDEDEDDHGDDDVDADADEDNHSSPHVFKKSNGPDVEMGENAASGGPLEEGMNDDEDVYPQLPNIFNEQLHWKEQEPVLADLIQEMVGYLLYSLLLSSLTRSLVLVHLCKVLIQPRCSHPWSPRSQTEILQLGNLKPFSFNVLKLATRNFRLDSVLGEGGSGSVFKGWIDEQSAKRLNQEIFNVFKNGSQNYYLGILNHLPLETQY</sequence>
<proteinExistence type="predicted"/>